<sequence>MTEVLHLSILCMNIKERQLDFVMRMRLDFSGVVKDFVAGGQLSQVLTIHPGENTNLKEKKYDKTSSLMVRLLRIVLPGGEIEVLASSLEDENQYKHEIFKELYFESWKIKTYYDELKNKLKIEEFSGYSNQSIL</sequence>
<reference evidence="2" key="1">
    <citation type="submission" date="2016-11" db="EMBL/GenBank/DDBJ databases">
        <authorList>
            <person name="Varghese N."/>
            <person name="Submissions S."/>
        </authorList>
    </citation>
    <scope>NUCLEOTIDE SEQUENCE [LARGE SCALE GENOMIC DNA]</scope>
    <source>
        <strain evidence="2">DSM 26899</strain>
    </source>
</reference>
<evidence type="ECO:0000313" key="2">
    <source>
        <dbReference type="Proteomes" id="UP000184364"/>
    </source>
</evidence>
<evidence type="ECO:0008006" key="3">
    <source>
        <dbReference type="Google" id="ProtNLM"/>
    </source>
</evidence>
<gene>
    <name evidence="1" type="ORF">SAMN05444267_10662</name>
</gene>
<name>A0A1M7KLZ5_9FLAO</name>
<dbReference type="AlphaFoldDB" id="A0A1M7KLZ5"/>
<keyword evidence="2" id="KW-1185">Reference proteome</keyword>
<proteinExistence type="predicted"/>
<protein>
    <recommendedName>
        <fullName evidence="3">Transposase DDE domain-containing protein</fullName>
    </recommendedName>
</protein>
<accession>A0A1M7KLZ5</accession>
<evidence type="ECO:0000313" key="1">
    <source>
        <dbReference type="EMBL" id="SHM65973.1"/>
    </source>
</evidence>
<dbReference type="EMBL" id="FRAV01000066">
    <property type="protein sequence ID" value="SHM65973.1"/>
    <property type="molecule type" value="Genomic_DNA"/>
</dbReference>
<dbReference type="Proteomes" id="UP000184364">
    <property type="component" value="Unassembled WGS sequence"/>
</dbReference>
<organism evidence="1 2">
    <name type="scientific">Chryseobacterium polytrichastri</name>
    <dbReference type="NCBI Taxonomy" id="1302687"/>
    <lineage>
        <taxon>Bacteria</taxon>
        <taxon>Pseudomonadati</taxon>
        <taxon>Bacteroidota</taxon>
        <taxon>Flavobacteriia</taxon>
        <taxon>Flavobacteriales</taxon>
        <taxon>Weeksellaceae</taxon>
        <taxon>Chryseobacterium group</taxon>
        <taxon>Chryseobacterium</taxon>
    </lineage>
</organism>